<gene>
    <name evidence="1" type="ORF">SAMN05216210_3462</name>
</gene>
<evidence type="ECO:0000313" key="2">
    <source>
        <dbReference type="Proteomes" id="UP000243924"/>
    </source>
</evidence>
<sequence length="37" mass="4053">MSLKGVCAEGARLTVTEQAEMLVILDNRMMENRSLAA</sequence>
<proteinExistence type="predicted"/>
<protein>
    <submittedName>
        <fullName evidence="1">Uncharacterized protein</fullName>
    </submittedName>
</protein>
<organism evidence="1 2">
    <name type="scientific">Halopseudomonas salegens</name>
    <dbReference type="NCBI Taxonomy" id="1434072"/>
    <lineage>
        <taxon>Bacteria</taxon>
        <taxon>Pseudomonadati</taxon>
        <taxon>Pseudomonadota</taxon>
        <taxon>Gammaproteobacteria</taxon>
        <taxon>Pseudomonadales</taxon>
        <taxon>Pseudomonadaceae</taxon>
        <taxon>Halopseudomonas</taxon>
    </lineage>
</organism>
<accession>A0A1H2I0T2</accession>
<reference evidence="2" key="1">
    <citation type="submission" date="2016-10" db="EMBL/GenBank/DDBJ databases">
        <authorList>
            <person name="Varghese N."/>
            <person name="Submissions S."/>
        </authorList>
    </citation>
    <scope>NUCLEOTIDE SEQUENCE [LARGE SCALE GENOMIC DNA]</scope>
    <source>
        <strain evidence="2">CECT 8338</strain>
    </source>
</reference>
<dbReference type="EMBL" id="LT629787">
    <property type="protein sequence ID" value="SDU37684.1"/>
    <property type="molecule type" value="Genomic_DNA"/>
</dbReference>
<name>A0A1H2I0T2_9GAMM</name>
<evidence type="ECO:0000313" key="1">
    <source>
        <dbReference type="EMBL" id="SDU37684.1"/>
    </source>
</evidence>
<dbReference type="AlphaFoldDB" id="A0A1H2I0T2"/>
<dbReference type="Proteomes" id="UP000243924">
    <property type="component" value="Chromosome I"/>
</dbReference>
<keyword evidence="2" id="KW-1185">Reference proteome</keyword>